<dbReference type="Proteomes" id="UP000039370">
    <property type="component" value="Unassembled WGS sequence"/>
</dbReference>
<proteinExistence type="predicted"/>
<reference evidence="2" key="1">
    <citation type="submission" date="2015-01" db="EMBL/GenBank/DDBJ databases">
        <authorList>
            <person name="MANFREDI Pablo"/>
        </authorList>
    </citation>
    <scope>NUCLEOTIDE SEQUENCE [LARGE SCALE GENOMIC DNA]</scope>
    <source>
        <strain evidence="2">Cc11</strain>
    </source>
</reference>
<sequence length="79" mass="9715">MEVFPYSSWLLIGINDKNYNEVWMTSPGAGSDLIFLQNNFYDFFNNLRPIYSEDFKKYNFYKNYDEDFWRIKQDKMPLK</sequence>
<dbReference type="EMBL" id="CDOK01000134">
    <property type="protein sequence ID" value="CEN50734.1"/>
    <property type="molecule type" value="Genomic_DNA"/>
</dbReference>
<gene>
    <name evidence="1" type="ORF">CCAN11_2190025</name>
</gene>
<protein>
    <submittedName>
        <fullName evidence="1">Uncharacterized protein</fullName>
    </submittedName>
</protein>
<dbReference type="AlphaFoldDB" id="A0A0B7IJJ8"/>
<organism evidence="1 2">
    <name type="scientific">Capnocytophaga canimorsus</name>
    <dbReference type="NCBI Taxonomy" id="28188"/>
    <lineage>
        <taxon>Bacteria</taxon>
        <taxon>Pseudomonadati</taxon>
        <taxon>Bacteroidota</taxon>
        <taxon>Flavobacteriia</taxon>
        <taxon>Flavobacteriales</taxon>
        <taxon>Flavobacteriaceae</taxon>
        <taxon>Capnocytophaga</taxon>
    </lineage>
</organism>
<name>A0A0B7IJJ8_9FLAO</name>
<evidence type="ECO:0000313" key="2">
    <source>
        <dbReference type="Proteomes" id="UP000039370"/>
    </source>
</evidence>
<evidence type="ECO:0000313" key="1">
    <source>
        <dbReference type="EMBL" id="CEN50734.1"/>
    </source>
</evidence>
<accession>A0A0B7IJJ8</accession>